<reference evidence="1" key="1">
    <citation type="submission" date="2017-10" db="EMBL/GenBank/DDBJ databases">
        <title>Genome sequence of cellulolytic Lachnospiraceae bacterium XHS1971 isolated from hotspring sediment.</title>
        <authorList>
            <person name="Vasudevan G."/>
            <person name="Joshi A.J."/>
            <person name="Hivarkar S."/>
            <person name="Lanjekar V.B."/>
            <person name="Dhakephalkar P.K."/>
            <person name="Dagar S."/>
        </authorList>
    </citation>
    <scope>NUCLEOTIDE SEQUENCE</scope>
    <source>
        <strain evidence="1">XHS1971</strain>
    </source>
</reference>
<proteinExistence type="predicted"/>
<evidence type="ECO:0000313" key="2">
    <source>
        <dbReference type="Proteomes" id="UP000224460"/>
    </source>
</evidence>
<gene>
    <name evidence="1" type="ORF">CS063_07525</name>
</gene>
<name>A0AC61DEM5_9FIRM</name>
<keyword evidence="2" id="KW-1185">Reference proteome</keyword>
<dbReference type="EMBL" id="PEDL01000005">
    <property type="protein sequence ID" value="PHV71171.1"/>
    <property type="molecule type" value="Genomic_DNA"/>
</dbReference>
<accession>A0AC61DEM5</accession>
<comment type="caution">
    <text evidence="1">The sequence shown here is derived from an EMBL/GenBank/DDBJ whole genome shotgun (WGS) entry which is preliminary data.</text>
</comment>
<dbReference type="Proteomes" id="UP000224460">
    <property type="component" value="Unassembled WGS sequence"/>
</dbReference>
<protein>
    <submittedName>
        <fullName evidence="1">Uncharacterized protein</fullName>
    </submittedName>
</protein>
<sequence length="833" mass="97236">MFKEAFERLNNEQKQAVTTLNPHLLVVAPAGTGKTNVITLRTAYLMKQGVAPENILCLTFTNKAAKEMRDRITRLNPQEITKLTVKTFHAFCYTLISQEKEQSHFSFPCTILDEVDSDAVLHDLLEEKGLKDEPFYFPELRSFIENIKRFSLGFERDKRYTYSFLVKAYWEEQRKNKGKISSFLSRYGLELLIGYIQRLKEINCVDFMDLVVEAHYLLEQEQIQTKWQGRYHYIQVDEMQDTSIREYNLIKKLAQSNHLALFGDFNQTIYEWRGSSPKSMITDFKKDFSPVLLHLKINYRSTQLLLQAANDYIASSALYPSVCLTTSEKVGDKIHVVEAATKSQEIQLLAQLIQREQAEEEEQGSLAILTRNNEYAKNISHYFNHVGIPCTLIEDTKFFRKKEIKDILDFVAYGVNERNNQALSRLCKHPYMGMGEWLLKRLEHTKDCYMYLHDWFHTSSKDPYMPLWEGYKHDQLIVLDVESTGLDTTHDEIVQIAAICYGEGGVKEQLNLLVKPTRLVGSSYYVHGFSDELLQEKGQQPEEALKALLKLIAGKVVIGHNVNYDLQIIRSSLERYKLPDLAMSEVYDTLDLAYKVYPTLENYKLETLSKLIKTKYTPNHNALYDILATSEILTHLLFKIQEKRGERLEAIEAYYPYLTEYKEKLNKVKVYLLSHPLADTLAYLMNDCQFKDYYDGSAVKALRELYRIADAIYEEGLSLKDNHIQLLTYASLHYSELEQTIYFKNRIPIITIHQAKGLEFDKVYVAGCNERTFPSAKSIRDNHLEEERRLFYVAMTRPRRKLTLTYHNEAPRSYFVDTIAEKYKEYKRYSQMN</sequence>
<evidence type="ECO:0000313" key="1">
    <source>
        <dbReference type="EMBL" id="PHV71171.1"/>
    </source>
</evidence>
<organism evidence="1 2">
    <name type="scientific">Sporanaerobium hydrogeniformans</name>
    <dbReference type="NCBI Taxonomy" id="3072179"/>
    <lineage>
        <taxon>Bacteria</taxon>
        <taxon>Bacillati</taxon>
        <taxon>Bacillota</taxon>
        <taxon>Clostridia</taxon>
        <taxon>Lachnospirales</taxon>
        <taxon>Lachnospiraceae</taxon>
        <taxon>Sporanaerobium</taxon>
    </lineage>
</organism>